<dbReference type="GO" id="GO:0015293">
    <property type="term" value="F:symporter activity"/>
    <property type="evidence" value="ECO:0007669"/>
    <property type="project" value="UniProtKB-UniRule"/>
</dbReference>
<evidence type="ECO:0000256" key="2">
    <source>
        <dbReference type="ARBA" id="ARBA00007019"/>
    </source>
</evidence>
<feature type="transmembrane region" description="Helical" evidence="13">
    <location>
        <begin position="363"/>
        <end position="387"/>
    </location>
</feature>
<evidence type="ECO:0000256" key="4">
    <source>
        <dbReference type="ARBA" id="ARBA00022475"/>
    </source>
</evidence>
<reference evidence="17 18" key="1">
    <citation type="submission" date="2018-12" db="EMBL/GenBank/DDBJ databases">
        <title>Sphingomonas sp. HMF7854 Genome sequencing and assembly.</title>
        <authorList>
            <person name="Cha I."/>
            <person name="Kang H."/>
            <person name="Kim H."/>
            <person name="Kang J."/>
            <person name="Joh K."/>
        </authorList>
    </citation>
    <scope>NUCLEOTIDE SEQUENCE [LARGE SCALE GENOMIC DNA]</scope>
    <source>
        <strain evidence="17 18">HMF7854</strain>
    </source>
</reference>
<feature type="transmembrane region" description="Helical" evidence="13">
    <location>
        <begin position="429"/>
        <end position="447"/>
    </location>
</feature>
<evidence type="ECO:0000313" key="17">
    <source>
        <dbReference type="EMBL" id="RST31147.1"/>
    </source>
</evidence>
<keyword evidence="6 13" id="KW-0633">Potassium transport</keyword>
<dbReference type="EMBL" id="RWJF01000001">
    <property type="protein sequence ID" value="RST31147.1"/>
    <property type="molecule type" value="Genomic_DNA"/>
</dbReference>
<feature type="domain" description="K+ potassium transporter C-terminal" evidence="16">
    <location>
        <begin position="503"/>
        <end position="651"/>
    </location>
</feature>
<evidence type="ECO:0000256" key="5">
    <source>
        <dbReference type="ARBA" id="ARBA00022519"/>
    </source>
</evidence>
<dbReference type="AlphaFoldDB" id="A0A3R9Y6E0"/>
<evidence type="ECO:0000256" key="10">
    <source>
        <dbReference type="ARBA" id="ARBA00022989"/>
    </source>
</evidence>
<feature type="transmembrane region" description="Helical" evidence="13">
    <location>
        <begin position="193"/>
        <end position="213"/>
    </location>
</feature>
<protein>
    <recommendedName>
        <fullName evidence="13">Probable potassium transport system protein Kup</fullName>
    </recommendedName>
</protein>
<dbReference type="PANTHER" id="PTHR30540">
    <property type="entry name" value="OSMOTIC STRESS POTASSIUM TRANSPORTER"/>
    <property type="match status" value="1"/>
</dbReference>
<feature type="transmembrane region" description="Helical" evidence="13">
    <location>
        <begin position="69"/>
        <end position="91"/>
    </location>
</feature>
<dbReference type="InterPro" id="IPR053951">
    <property type="entry name" value="K_trans_N"/>
</dbReference>
<feature type="transmembrane region" description="Helical" evidence="13">
    <location>
        <begin position="270"/>
        <end position="294"/>
    </location>
</feature>
<dbReference type="OrthoDB" id="9805577at2"/>
<keyword evidence="3 13" id="KW-0813">Transport</keyword>
<dbReference type="Pfam" id="PF22776">
    <property type="entry name" value="K_trans_C"/>
    <property type="match status" value="1"/>
</dbReference>
<feature type="transmembrane region" description="Helical" evidence="13">
    <location>
        <begin position="393"/>
        <end position="417"/>
    </location>
</feature>
<keyword evidence="18" id="KW-1185">Reference proteome</keyword>
<dbReference type="Proteomes" id="UP000274661">
    <property type="component" value="Unassembled WGS sequence"/>
</dbReference>
<evidence type="ECO:0000256" key="11">
    <source>
        <dbReference type="ARBA" id="ARBA00023065"/>
    </source>
</evidence>
<evidence type="ECO:0000259" key="16">
    <source>
        <dbReference type="Pfam" id="PF22776"/>
    </source>
</evidence>
<comment type="similarity">
    <text evidence="2 13">Belongs to the HAK/KUP transporter (TC 2.A.72) family.</text>
</comment>
<dbReference type="Pfam" id="PF02705">
    <property type="entry name" value="K_trans"/>
    <property type="match status" value="1"/>
</dbReference>
<evidence type="ECO:0000256" key="1">
    <source>
        <dbReference type="ARBA" id="ARBA00004141"/>
    </source>
</evidence>
<feature type="transmembrane region" description="Helical" evidence="13">
    <location>
        <begin position="314"/>
        <end position="342"/>
    </location>
</feature>
<feature type="transmembrane region" description="Helical" evidence="13">
    <location>
        <begin position="239"/>
        <end position="258"/>
    </location>
</feature>
<dbReference type="PANTHER" id="PTHR30540:SF79">
    <property type="entry name" value="LOW AFFINITY POTASSIUM TRANSPORT SYSTEM PROTEIN KUP"/>
    <property type="match status" value="1"/>
</dbReference>
<comment type="caution">
    <text evidence="17">The sequence shown here is derived from an EMBL/GenBank/DDBJ whole genome shotgun (WGS) entry which is preliminary data.</text>
</comment>
<evidence type="ECO:0000256" key="12">
    <source>
        <dbReference type="ARBA" id="ARBA00023136"/>
    </source>
</evidence>
<keyword evidence="11 13" id="KW-0406">Ion transport</keyword>
<dbReference type="RefSeq" id="WP_126718980.1">
    <property type="nucleotide sequence ID" value="NZ_RWJF01000001.1"/>
</dbReference>
<evidence type="ECO:0000256" key="13">
    <source>
        <dbReference type="HAMAP-Rule" id="MF_01522"/>
    </source>
</evidence>
<comment type="function">
    <text evidence="13">Transport of potassium into the cell. Likely operates as a K(+):H(+) symporter.</text>
</comment>
<keyword evidence="9 13" id="KW-0630">Potassium</keyword>
<feature type="region of interest" description="Disordered" evidence="14">
    <location>
        <begin position="1"/>
        <end position="21"/>
    </location>
</feature>
<gene>
    <name evidence="13" type="primary">kup</name>
    <name evidence="17" type="ORF">HMF7854_10080</name>
</gene>
<sequence>MNITATGQAVPAGPATNLDEPTAHGDARGPLVKLAVGAIGIVFGDIGTSPIYAFRETFAGHHTLRVDALHIYGVLSLIFWSMMIIVTLKYVTVIMRADNKGEGGSLALLALINRSVGGKRKWTSGIVLLGVFATALFYGDSMITPAISVLSAVEGLTTVQQGFEPFVVPVAIAILIGLFAIQSRGTAKVGLLFGPVMIVYFLVLAVLGLMHIMDHPAVLWHTLNPLNAYRFFAEAPVRAFVALGSVVLSVTGAEALYSDMGHFGRNPIRVSWMFFVLPALILNYMGQGAMLLSLPGHAALEAIRNPFFFLAPDMLRLPLVLLATFATIIASQAVISGAFSVTQQAIQLGFIPRLRIQHTSETAAGQIYIPAINWALMIMVLLLVLNFRTSSNLAAAYGIAVTGAMFIDSLLISVVLFQLWKWNKIGASLLIALFVIVDVSYFGANLLKVPVGGWFPLMIGLIAFTMLTTWARGRQLLMVRMAEESLPIEVFIKSASQSAARVPGTAVYMTSSSEGVPHALLHNLKHNKVLHERIILLTVRIQDVPYVPEHKRAETHDYSSGFFRAVFHYGFMEEIDVPSELMRLKGCGAVCKMMDTSFFLARQTLISTARPGMALWREKLFAWMLRNAESAMEFFKLPPNRVVELGSQVEI</sequence>
<feature type="transmembrane region" description="Helical" evidence="13">
    <location>
        <begin position="453"/>
        <end position="471"/>
    </location>
</feature>
<keyword evidence="10 13" id="KW-1133">Transmembrane helix</keyword>
<feature type="transmembrane region" description="Helical" evidence="13">
    <location>
        <begin position="34"/>
        <end position="54"/>
    </location>
</feature>
<evidence type="ECO:0000256" key="9">
    <source>
        <dbReference type="ARBA" id="ARBA00022958"/>
    </source>
</evidence>
<feature type="transmembrane region" description="Helical" evidence="13">
    <location>
        <begin position="163"/>
        <end position="181"/>
    </location>
</feature>
<dbReference type="InterPro" id="IPR003855">
    <property type="entry name" value="K+_transporter"/>
</dbReference>
<feature type="domain" description="K+ potassium transporter integral membrane" evidence="15">
    <location>
        <begin position="35"/>
        <end position="493"/>
    </location>
</feature>
<evidence type="ECO:0000256" key="6">
    <source>
        <dbReference type="ARBA" id="ARBA00022538"/>
    </source>
</evidence>
<keyword evidence="12 13" id="KW-0472">Membrane</keyword>
<comment type="subcellular location">
    <subcellularLocation>
        <location evidence="13">Cell membrane</location>
        <topology evidence="13">Multi-pass membrane protein</topology>
    </subcellularLocation>
    <subcellularLocation>
        <location evidence="1">Membrane</location>
        <topology evidence="1">Multi-pass membrane protein</topology>
    </subcellularLocation>
</comment>
<dbReference type="InterPro" id="IPR023051">
    <property type="entry name" value="Kup"/>
</dbReference>
<dbReference type="GO" id="GO:0005886">
    <property type="term" value="C:plasma membrane"/>
    <property type="evidence" value="ECO:0007669"/>
    <property type="project" value="UniProtKB-SubCell"/>
</dbReference>
<name>A0A3R9Y6E0_9SPHN</name>
<evidence type="ECO:0000256" key="7">
    <source>
        <dbReference type="ARBA" id="ARBA00022692"/>
    </source>
</evidence>
<evidence type="ECO:0000256" key="8">
    <source>
        <dbReference type="ARBA" id="ARBA00022847"/>
    </source>
</evidence>
<evidence type="ECO:0000313" key="18">
    <source>
        <dbReference type="Proteomes" id="UP000274661"/>
    </source>
</evidence>
<comment type="catalytic activity">
    <reaction evidence="13">
        <text>K(+)(in) + H(+)(in) = K(+)(out) + H(+)(out)</text>
        <dbReference type="Rhea" id="RHEA:28490"/>
        <dbReference type="ChEBI" id="CHEBI:15378"/>
        <dbReference type="ChEBI" id="CHEBI:29103"/>
    </reaction>
</comment>
<dbReference type="InterPro" id="IPR053952">
    <property type="entry name" value="K_trans_C"/>
</dbReference>
<evidence type="ECO:0000256" key="14">
    <source>
        <dbReference type="SAM" id="MobiDB-lite"/>
    </source>
</evidence>
<keyword evidence="7 13" id="KW-0812">Transmembrane</keyword>
<feature type="transmembrane region" description="Helical" evidence="13">
    <location>
        <begin position="122"/>
        <end position="143"/>
    </location>
</feature>
<keyword evidence="4 13" id="KW-1003">Cell membrane</keyword>
<organism evidence="17 18">
    <name type="scientific">Sphingomonas ginkgonis</name>
    <dbReference type="NCBI Taxonomy" id="2315330"/>
    <lineage>
        <taxon>Bacteria</taxon>
        <taxon>Pseudomonadati</taxon>
        <taxon>Pseudomonadota</taxon>
        <taxon>Alphaproteobacteria</taxon>
        <taxon>Sphingomonadales</taxon>
        <taxon>Sphingomonadaceae</taxon>
        <taxon>Sphingomonas</taxon>
    </lineage>
</organism>
<keyword evidence="5" id="KW-0997">Cell inner membrane</keyword>
<keyword evidence="8 13" id="KW-0769">Symport</keyword>
<proteinExistence type="inferred from homology"/>
<accession>A0A3R9Y6E0</accession>
<evidence type="ECO:0000259" key="15">
    <source>
        <dbReference type="Pfam" id="PF02705"/>
    </source>
</evidence>
<evidence type="ECO:0000256" key="3">
    <source>
        <dbReference type="ARBA" id="ARBA00022448"/>
    </source>
</evidence>
<dbReference type="HAMAP" id="MF_01522">
    <property type="entry name" value="Kup"/>
    <property type="match status" value="1"/>
</dbReference>
<dbReference type="GO" id="GO:0015079">
    <property type="term" value="F:potassium ion transmembrane transporter activity"/>
    <property type="evidence" value="ECO:0007669"/>
    <property type="project" value="UniProtKB-UniRule"/>
</dbReference>